<dbReference type="OrthoDB" id="549287at2759"/>
<dbReference type="PROSITE" id="PS50829">
    <property type="entry name" value="GYF"/>
    <property type="match status" value="1"/>
</dbReference>
<evidence type="ECO:0000313" key="4">
    <source>
        <dbReference type="Proteomes" id="UP000232323"/>
    </source>
</evidence>
<evidence type="ECO:0000313" key="3">
    <source>
        <dbReference type="EMBL" id="GAX77713.1"/>
    </source>
</evidence>
<dbReference type="EMBL" id="BEGY01000026">
    <property type="protein sequence ID" value="GAX77713.1"/>
    <property type="molecule type" value="Genomic_DNA"/>
</dbReference>
<organism evidence="3 4">
    <name type="scientific">Chlamydomonas eustigma</name>
    <dbReference type="NCBI Taxonomy" id="1157962"/>
    <lineage>
        <taxon>Eukaryota</taxon>
        <taxon>Viridiplantae</taxon>
        <taxon>Chlorophyta</taxon>
        <taxon>core chlorophytes</taxon>
        <taxon>Chlorophyceae</taxon>
        <taxon>CS clade</taxon>
        <taxon>Chlamydomonadales</taxon>
        <taxon>Chlamydomonadaceae</taxon>
        <taxon>Chlamydomonas</taxon>
    </lineage>
</organism>
<feature type="domain" description="GYF" evidence="2">
    <location>
        <begin position="35"/>
        <end position="81"/>
    </location>
</feature>
<accession>A0A250X3Q6</accession>
<dbReference type="InterPro" id="IPR003169">
    <property type="entry name" value="GYF"/>
</dbReference>
<comment type="caution">
    <text evidence="3">The sequence shown here is derived from an EMBL/GenBank/DDBJ whole genome shotgun (WGS) entry which is preliminary data.</text>
</comment>
<keyword evidence="4" id="KW-1185">Reference proteome</keyword>
<dbReference type="Pfam" id="PF02213">
    <property type="entry name" value="GYF"/>
    <property type="match status" value="1"/>
</dbReference>
<reference evidence="3 4" key="1">
    <citation type="submission" date="2017-08" db="EMBL/GenBank/DDBJ databases">
        <title>Acidophilic green algal genome provides insights into adaptation to an acidic environment.</title>
        <authorList>
            <person name="Hirooka S."/>
            <person name="Hirose Y."/>
            <person name="Kanesaki Y."/>
            <person name="Higuchi S."/>
            <person name="Fujiwara T."/>
            <person name="Onuma R."/>
            <person name="Era A."/>
            <person name="Ohbayashi R."/>
            <person name="Uzuka A."/>
            <person name="Nozaki H."/>
            <person name="Yoshikawa H."/>
            <person name="Miyagishima S.Y."/>
        </authorList>
    </citation>
    <scope>NUCLEOTIDE SEQUENCE [LARGE SCALE GENOMIC DNA]</scope>
    <source>
        <strain evidence="3 4">NIES-2499</strain>
    </source>
</reference>
<sequence>MRVYCPTICRTVFVAPVVEAPQGPEALSNELQSPREGFYYRDPSGKVQGPFTQEAIEAWRPYLPMDMKVWLVQEQDFLYFDVEYDEADIMPASTSAAAASQSSIQSIEINNLSGHRSTSSGTAVEEARDPGSIPHTAKLLQFEESGNEVPEVELPSACTIHPVGNIGALSKTQALLEEAVLLSTPEEGVSLQDGASIPSNEPTATAVRATQLVDQEERIQGLESEHSATEACRDLRTTDTSSLTTLKRKSEAPTCTSGCVTNMLSSEQMSQLLSCLPFVELAELVGDGVLLADWRAQVAAGLAPPSPFSPPATVWEHWLLYGPRTAASGGSTGAHEASGGAAGLQGSDVDGESSKLGYAAAVLAGLPPDDEAVIISNLALSAGKSLQDVINFNYSLSTSSELGPPQPSVDFSTAIRNPHSGRLVAAGSEDTPQSYAATLYGEMSRWCKPEDLERSLQEAAQRKGQKLPTHVWKKLAERKVQMKKKMRLLAMQ</sequence>
<dbReference type="AlphaFoldDB" id="A0A250X3Q6"/>
<name>A0A250X3Q6_9CHLO</name>
<gene>
    <name evidence="3" type="ORF">CEUSTIGMA_g5156.t1</name>
</gene>
<protein>
    <recommendedName>
        <fullName evidence="2">GYF domain-containing protein</fullName>
    </recommendedName>
</protein>
<evidence type="ECO:0000259" key="2">
    <source>
        <dbReference type="PROSITE" id="PS50829"/>
    </source>
</evidence>
<dbReference type="Gene3D" id="3.30.1490.40">
    <property type="match status" value="1"/>
</dbReference>
<feature type="region of interest" description="Disordered" evidence="1">
    <location>
        <begin position="112"/>
        <end position="131"/>
    </location>
</feature>
<dbReference type="InterPro" id="IPR035445">
    <property type="entry name" value="GYF-like_dom_sf"/>
</dbReference>
<dbReference type="SUPFAM" id="SSF55277">
    <property type="entry name" value="GYF domain"/>
    <property type="match status" value="1"/>
</dbReference>
<feature type="compositionally biased region" description="Polar residues" evidence="1">
    <location>
        <begin position="112"/>
        <end position="122"/>
    </location>
</feature>
<proteinExistence type="predicted"/>
<dbReference type="Proteomes" id="UP000232323">
    <property type="component" value="Unassembled WGS sequence"/>
</dbReference>
<evidence type="ECO:0000256" key="1">
    <source>
        <dbReference type="SAM" id="MobiDB-lite"/>
    </source>
</evidence>